<reference evidence="1 2" key="1">
    <citation type="journal article" date="2024" name="Ann. Entomol. Soc. Am.">
        <title>Genomic analyses of the southern and eastern yellowjacket wasps (Hymenoptera: Vespidae) reveal evolutionary signatures of social life.</title>
        <authorList>
            <person name="Catto M.A."/>
            <person name="Caine P.B."/>
            <person name="Orr S.E."/>
            <person name="Hunt B.G."/>
            <person name="Goodisman M.A.D."/>
        </authorList>
    </citation>
    <scope>NUCLEOTIDE SEQUENCE [LARGE SCALE GENOMIC DNA]</scope>
    <source>
        <strain evidence="1">233</strain>
        <tissue evidence="1">Head and thorax</tissue>
    </source>
</reference>
<proteinExistence type="predicted"/>
<organism evidence="1 2">
    <name type="scientific">Vespula squamosa</name>
    <name type="common">Southern yellow jacket</name>
    <name type="synonym">Wasp</name>
    <dbReference type="NCBI Taxonomy" id="30214"/>
    <lineage>
        <taxon>Eukaryota</taxon>
        <taxon>Metazoa</taxon>
        <taxon>Ecdysozoa</taxon>
        <taxon>Arthropoda</taxon>
        <taxon>Hexapoda</taxon>
        <taxon>Insecta</taxon>
        <taxon>Pterygota</taxon>
        <taxon>Neoptera</taxon>
        <taxon>Endopterygota</taxon>
        <taxon>Hymenoptera</taxon>
        <taxon>Apocrita</taxon>
        <taxon>Aculeata</taxon>
        <taxon>Vespoidea</taxon>
        <taxon>Vespidae</taxon>
        <taxon>Vespinae</taxon>
        <taxon>Vespula</taxon>
    </lineage>
</organism>
<keyword evidence="2" id="KW-1185">Reference proteome</keyword>
<dbReference type="Proteomes" id="UP001607302">
    <property type="component" value="Unassembled WGS sequence"/>
</dbReference>
<evidence type="ECO:0000313" key="1">
    <source>
        <dbReference type="EMBL" id="KAL2713220.1"/>
    </source>
</evidence>
<sequence>MILNLKRKNIPIAKTADRTKFLQNVANPYWKYSLEIIFLHFPVVKLDFTVGTKNFQRSCGNVKEVNGYHEAQEDIFKHEKVKSSPGEDFSYPDDNYREEGLLCAFVCKVCKDSMDLLRHLGSTAISIVGAYLLFKPLTFSSWKINPLPALISV</sequence>
<evidence type="ECO:0000313" key="2">
    <source>
        <dbReference type="Proteomes" id="UP001607302"/>
    </source>
</evidence>
<protein>
    <submittedName>
        <fullName evidence="1">Uncharacterized protein</fullName>
    </submittedName>
</protein>
<dbReference type="AlphaFoldDB" id="A0ABD1ZXY1"/>
<accession>A0ABD1ZXY1</accession>
<comment type="caution">
    <text evidence="1">The sequence shown here is derived from an EMBL/GenBank/DDBJ whole genome shotgun (WGS) entry which is preliminary data.</text>
</comment>
<name>A0ABD1ZXY1_VESSQ</name>
<dbReference type="EMBL" id="JAUDFV010000158">
    <property type="protein sequence ID" value="KAL2713220.1"/>
    <property type="molecule type" value="Genomic_DNA"/>
</dbReference>
<gene>
    <name evidence="1" type="ORF">V1478_016918</name>
</gene>